<protein>
    <submittedName>
        <fullName evidence="2">Uncharacterized protein</fullName>
    </submittedName>
</protein>
<feature type="transmembrane region" description="Helical" evidence="1">
    <location>
        <begin position="60"/>
        <end position="82"/>
    </location>
</feature>
<dbReference type="EMBL" id="JAKJXO020000020">
    <property type="protein sequence ID" value="KAL1592746.1"/>
    <property type="molecule type" value="Genomic_DNA"/>
</dbReference>
<comment type="caution">
    <text evidence="2">The sequence shown here is derived from an EMBL/GenBank/DDBJ whole genome shotgun (WGS) entry which is preliminary data.</text>
</comment>
<dbReference type="PANTHER" id="PTHR38848:SF3">
    <property type="entry name" value="G-PROTEIN COUPLED RECEPTORS FAMILY 3 PROFILE DOMAIN-CONTAINING PROTEIN"/>
    <property type="match status" value="1"/>
</dbReference>
<name>A0ABR3QKR9_9PLEO</name>
<dbReference type="Proteomes" id="UP001521785">
    <property type="component" value="Unassembled WGS sequence"/>
</dbReference>
<sequence>MFLCDHGVCGILRDRKDVLVCTNSSFYSSCIEAYRIRYMFLLEREHVVRAPFIRKRTEDWIWVGGTSFVLVAFGAIAIWSLITPHAELSAEDGQCRIGLATVPAYLLLIFDALINASLTIVFVVLLQPVLKFRERTSPYYDDGSTLPSVSRLRRLVRQLGSLGFKEEEIRDNFSINIKKVLWKNVIGSSISFLASGANLAIFLSEKGNQLAIDDVVLQEALRLNDDHGDLSSSDKPTHRHKHDSSGLLMERKLHTLLSIHSLADKYEIEGLQASLSQYMPGQRELCAAWLSRYSSHLQKFVREHYRACIDKDCMMGRRVCSMVLHFGSKRFVKDPVFDDLTAQYPKFCTDMFREACDDDRILFGTRENLNMPVNSTSMLVHEKD</sequence>
<organism evidence="2 3">
    <name type="scientific">Paraconiothyrium brasiliense</name>
    <dbReference type="NCBI Taxonomy" id="300254"/>
    <lineage>
        <taxon>Eukaryota</taxon>
        <taxon>Fungi</taxon>
        <taxon>Dikarya</taxon>
        <taxon>Ascomycota</taxon>
        <taxon>Pezizomycotina</taxon>
        <taxon>Dothideomycetes</taxon>
        <taxon>Pleosporomycetidae</taxon>
        <taxon>Pleosporales</taxon>
        <taxon>Massarineae</taxon>
        <taxon>Didymosphaeriaceae</taxon>
        <taxon>Paraconiothyrium</taxon>
    </lineage>
</organism>
<keyword evidence="1" id="KW-1133">Transmembrane helix</keyword>
<accession>A0ABR3QKR9</accession>
<reference evidence="2 3" key="1">
    <citation type="submission" date="2024-02" db="EMBL/GenBank/DDBJ databases">
        <title>De novo assembly and annotation of 12 fungi associated with fruit tree decline syndrome in Ontario, Canada.</title>
        <authorList>
            <person name="Sulman M."/>
            <person name="Ellouze W."/>
            <person name="Ilyukhin E."/>
        </authorList>
    </citation>
    <scope>NUCLEOTIDE SEQUENCE [LARGE SCALE GENOMIC DNA]</scope>
    <source>
        <strain evidence="2 3">M42-189</strain>
    </source>
</reference>
<evidence type="ECO:0000313" key="2">
    <source>
        <dbReference type="EMBL" id="KAL1592746.1"/>
    </source>
</evidence>
<dbReference type="PANTHER" id="PTHR38848">
    <property type="entry name" value="G-PROTEIN COUPLED RECEPTORS FAMILY 3 PROFILE DOMAIN-CONTAINING PROTEIN"/>
    <property type="match status" value="1"/>
</dbReference>
<keyword evidence="1" id="KW-0472">Membrane</keyword>
<evidence type="ECO:0000256" key="1">
    <source>
        <dbReference type="SAM" id="Phobius"/>
    </source>
</evidence>
<feature type="transmembrane region" description="Helical" evidence="1">
    <location>
        <begin position="102"/>
        <end position="126"/>
    </location>
</feature>
<gene>
    <name evidence="2" type="ORF">SLS60_011162</name>
</gene>
<keyword evidence="1" id="KW-0812">Transmembrane</keyword>
<feature type="transmembrane region" description="Helical" evidence="1">
    <location>
        <begin position="180"/>
        <end position="203"/>
    </location>
</feature>
<evidence type="ECO:0000313" key="3">
    <source>
        <dbReference type="Proteomes" id="UP001521785"/>
    </source>
</evidence>
<keyword evidence="3" id="KW-1185">Reference proteome</keyword>
<proteinExistence type="predicted"/>